<dbReference type="RefSeq" id="WP_359702549.1">
    <property type="nucleotide sequence ID" value="NZ_JBEYXT010000358.1"/>
</dbReference>
<evidence type="ECO:0000313" key="2">
    <source>
        <dbReference type="Proteomes" id="UP001551189"/>
    </source>
</evidence>
<organism evidence="1 2">
    <name type="scientific">Streptomyces neyagawaensis</name>
    <dbReference type="NCBI Taxonomy" id="42238"/>
    <lineage>
        <taxon>Bacteria</taxon>
        <taxon>Bacillati</taxon>
        <taxon>Actinomycetota</taxon>
        <taxon>Actinomycetes</taxon>
        <taxon>Kitasatosporales</taxon>
        <taxon>Streptomycetaceae</taxon>
        <taxon>Streptomyces</taxon>
    </lineage>
</organism>
<accession>A0ABV3BCN7</accession>
<comment type="caution">
    <text evidence="1">The sequence shown here is derived from an EMBL/GenBank/DDBJ whole genome shotgun (WGS) entry which is preliminary data.</text>
</comment>
<name>A0ABV3BCN7_9ACTN</name>
<proteinExistence type="predicted"/>
<dbReference type="EMBL" id="JBEYXT010000358">
    <property type="protein sequence ID" value="MEU6806719.1"/>
    <property type="molecule type" value="Genomic_DNA"/>
</dbReference>
<keyword evidence="2" id="KW-1185">Reference proteome</keyword>
<evidence type="ECO:0000313" key="1">
    <source>
        <dbReference type="EMBL" id="MEU6806719.1"/>
    </source>
</evidence>
<evidence type="ECO:0008006" key="3">
    <source>
        <dbReference type="Google" id="ProtNLM"/>
    </source>
</evidence>
<protein>
    <recommendedName>
        <fullName evidence="3">Helicase-associated domain-containing protein</fullName>
    </recommendedName>
</protein>
<dbReference type="Proteomes" id="UP001551189">
    <property type="component" value="Unassembled WGS sequence"/>
</dbReference>
<sequence>MASGAFERGIAWAQYKARTGSVGPISRSNTETLPDGSKIRPRVCLSNAKTRRAKLGAERLQALAELGIQWAMPEEAQP</sequence>
<gene>
    <name evidence="1" type="ORF">ABZ931_37970</name>
</gene>
<reference evidence="1 2" key="1">
    <citation type="submission" date="2024-06" db="EMBL/GenBank/DDBJ databases">
        <title>The Natural Products Discovery Center: Release of the First 8490 Sequenced Strains for Exploring Actinobacteria Biosynthetic Diversity.</title>
        <authorList>
            <person name="Kalkreuter E."/>
            <person name="Kautsar S.A."/>
            <person name="Yang D."/>
            <person name="Bader C.D."/>
            <person name="Teijaro C.N."/>
            <person name="Fluegel L."/>
            <person name="Davis C.M."/>
            <person name="Simpson J.R."/>
            <person name="Lauterbach L."/>
            <person name="Steele A.D."/>
            <person name="Gui C."/>
            <person name="Meng S."/>
            <person name="Li G."/>
            <person name="Viehrig K."/>
            <person name="Ye F."/>
            <person name="Su P."/>
            <person name="Kiefer A.F."/>
            <person name="Nichols A."/>
            <person name="Cepeda A.J."/>
            <person name="Yan W."/>
            <person name="Fan B."/>
            <person name="Jiang Y."/>
            <person name="Adhikari A."/>
            <person name="Zheng C.-J."/>
            <person name="Schuster L."/>
            <person name="Cowan T.M."/>
            <person name="Smanski M.J."/>
            <person name="Chevrette M.G."/>
            <person name="De Carvalho L.P.S."/>
            <person name="Shen B."/>
        </authorList>
    </citation>
    <scope>NUCLEOTIDE SEQUENCE [LARGE SCALE GENOMIC DNA]</scope>
    <source>
        <strain evidence="1 2">NPDC046851</strain>
    </source>
</reference>